<dbReference type="PANTHER" id="PTHR43245">
    <property type="entry name" value="BIFUNCTIONAL POLYMYXIN RESISTANCE PROTEIN ARNA"/>
    <property type="match status" value="1"/>
</dbReference>
<protein>
    <recommendedName>
        <fullName evidence="1">NAD-dependent epimerase/dehydratase domain-containing protein</fullName>
    </recommendedName>
</protein>
<dbReference type="InterPro" id="IPR001509">
    <property type="entry name" value="Epimerase_deHydtase"/>
</dbReference>
<feature type="domain" description="NAD-dependent epimerase/dehydratase" evidence="1">
    <location>
        <begin position="2"/>
        <end position="126"/>
    </location>
</feature>
<reference evidence="3" key="1">
    <citation type="journal article" date="2019" name="Int. J. Syst. Evol. Microbiol.">
        <title>The Global Catalogue of Microorganisms (GCM) 10K type strain sequencing project: providing services to taxonomists for standard genome sequencing and annotation.</title>
        <authorList>
            <consortium name="The Broad Institute Genomics Platform"/>
            <consortium name="The Broad Institute Genome Sequencing Center for Infectious Disease"/>
            <person name="Wu L."/>
            <person name="Ma J."/>
        </authorList>
    </citation>
    <scope>NUCLEOTIDE SEQUENCE [LARGE SCALE GENOMIC DNA]</scope>
    <source>
        <strain evidence="3">JCM 15313</strain>
    </source>
</reference>
<name>A0ABP5EPC4_9ACTN</name>
<proteinExistence type="predicted"/>
<organism evidence="2 3">
    <name type="scientific">Nocardiopsis rhodophaea</name>
    <dbReference type="NCBI Taxonomy" id="280238"/>
    <lineage>
        <taxon>Bacteria</taxon>
        <taxon>Bacillati</taxon>
        <taxon>Actinomycetota</taxon>
        <taxon>Actinomycetes</taxon>
        <taxon>Streptosporangiales</taxon>
        <taxon>Nocardiopsidaceae</taxon>
        <taxon>Nocardiopsis</taxon>
    </lineage>
</organism>
<accession>A0ABP5EPC4</accession>
<dbReference type="Proteomes" id="UP001501585">
    <property type="component" value="Unassembled WGS sequence"/>
</dbReference>
<dbReference type="InterPro" id="IPR050177">
    <property type="entry name" value="Lipid_A_modif_metabolic_enz"/>
</dbReference>
<dbReference type="PANTHER" id="PTHR43245:SF13">
    <property type="entry name" value="UDP-D-APIOSE_UDP-D-XYLOSE SYNTHASE 2"/>
    <property type="match status" value="1"/>
</dbReference>
<sequence>MIHLGTLHEYGPTKAGQAVRPGARPYPANAYARTKLAGSEAVLRATGSGMVNASVLRLANVCGPYPSPASFPGLLLRVFRDAAAGRSASLSIADARRDFVDVRDVAAAVVAAGDRAQARGQVMNIGSGRVMAITDLVALMAEVSGVPRRRVTERGVPAAGLGGTWSLADIGAAERLLGWRPTIPLRDSLRDMWET</sequence>
<comment type="caution">
    <text evidence="2">The sequence shown here is derived from an EMBL/GenBank/DDBJ whole genome shotgun (WGS) entry which is preliminary data.</text>
</comment>
<dbReference type="Gene3D" id="3.40.50.720">
    <property type="entry name" value="NAD(P)-binding Rossmann-like Domain"/>
    <property type="match status" value="1"/>
</dbReference>
<dbReference type="SUPFAM" id="SSF51735">
    <property type="entry name" value="NAD(P)-binding Rossmann-fold domains"/>
    <property type="match status" value="1"/>
</dbReference>
<gene>
    <name evidence="2" type="ORF">GCM10009799_34200</name>
</gene>
<dbReference type="EMBL" id="BAAAPC010000014">
    <property type="protein sequence ID" value="GAA2004143.1"/>
    <property type="molecule type" value="Genomic_DNA"/>
</dbReference>
<evidence type="ECO:0000313" key="3">
    <source>
        <dbReference type="Proteomes" id="UP001501585"/>
    </source>
</evidence>
<evidence type="ECO:0000313" key="2">
    <source>
        <dbReference type="EMBL" id="GAA2004143.1"/>
    </source>
</evidence>
<evidence type="ECO:0000259" key="1">
    <source>
        <dbReference type="Pfam" id="PF01370"/>
    </source>
</evidence>
<dbReference type="InterPro" id="IPR036291">
    <property type="entry name" value="NAD(P)-bd_dom_sf"/>
</dbReference>
<keyword evidence="3" id="KW-1185">Reference proteome</keyword>
<dbReference type="Pfam" id="PF01370">
    <property type="entry name" value="Epimerase"/>
    <property type="match status" value="1"/>
</dbReference>